<comment type="caution">
    <text evidence="2">The sequence shown here is derived from an EMBL/GenBank/DDBJ whole genome shotgun (WGS) entry which is preliminary data.</text>
</comment>
<reference evidence="2 3" key="1">
    <citation type="journal article" date="2016" name="Nat. Commun.">
        <title>Thousands of microbial genomes shed light on interconnected biogeochemical processes in an aquifer system.</title>
        <authorList>
            <person name="Anantharaman K."/>
            <person name="Brown C.T."/>
            <person name="Hug L.A."/>
            <person name="Sharon I."/>
            <person name="Castelle C.J."/>
            <person name="Probst A.J."/>
            <person name="Thomas B.C."/>
            <person name="Singh A."/>
            <person name="Wilkins M.J."/>
            <person name="Karaoz U."/>
            <person name="Brodie E.L."/>
            <person name="Williams K.H."/>
            <person name="Hubbard S.S."/>
            <person name="Banfield J.F."/>
        </authorList>
    </citation>
    <scope>NUCLEOTIDE SEQUENCE [LARGE SCALE GENOMIC DNA]</scope>
</reference>
<dbReference type="AlphaFoldDB" id="A0A1G1VUS5"/>
<protein>
    <submittedName>
        <fullName evidence="2">Uncharacterized protein</fullName>
    </submittedName>
</protein>
<feature type="signal peptide" evidence="1">
    <location>
        <begin position="1"/>
        <end position="29"/>
    </location>
</feature>
<proteinExistence type="predicted"/>
<evidence type="ECO:0000313" key="2">
    <source>
        <dbReference type="EMBL" id="OGY19054.1"/>
    </source>
</evidence>
<gene>
    <name evidence="2" type="ORF">A2786_05970</name>
</gene>
<organism evidence="2 3">
    <name type="scientific">Candidatus Chisholmbacteria bacterium RIFCSPHIGHO2_01_FULL_52_32</name>
    <dbReference type="NCBI Taxonomy" id="1797591"/>
    <lineage>
        <taxon>Bacteria</taxon>
        <taxon>Candidatus Chisholmiibacteriota</taxon>
    </lineage>
</organism>
<evidence type="ECO:0000256" key="1">
    <source>
        <dbReference type="SAM" id="SignalP"/>
    </source>
</evidence>
<name>A0A1G1VUS5_9BACT</name>
<feature type="chain" id="PRO_5009581093" evidence="1">
    <location>
        <begin position="30"/>
        <end position="662"/>
    </location>
</feature>
<sequence>MRKVFLCAVLVMAVVGGLWLSSNPQQAFAQPVTSCAIDPTEPHPLRPYPGEICGPESARTIEQTDKPYCAMRPWAAKDTQFMKNREDCAGTEYDDDYPCFIRAFGGRYSINLNQYELPLVSINRDGSDLTYFNRAQEHVADYLEGRAYYEGLVEPEPDDKPEWYALWNRLGVFRKLAPLSKQDELKKQNIGRARAGTIHNYIVGYHAGSNVTRWGTGTPVRMTQFIGHFPPTYTCGMIADLARKDACIRAYNASRNAWERTFYGKLWANVPMFTREDAKGFVQINPEPLQWFVTGIRSEVSLAVPVSLPHLPRLNAVSTTLQSMLSSRVREAMVAEETDPYLGTACPAGPWSDASYSYFYNACVRGDLCNLGQAYYSPGDYALDTSLNFIARHAISNPDNPKIVPQPYYEEYKDFVCQANECLSGVTDTTYCASGDVDGSEPSAIRRCPFRYCRLSACQSSPSSPSDGEYCVQNARRDCDIYGWGVCQNGSWVSTLSTGNSGACYPTPYITKRCSGGIAGEPGSGSWTTLPGAAEQGRCEEMLVPIKIAFTPGYVLTYTPYLRSIWENTVHQVQSIFTPFRTEIGKAIYDWPGESFIGYSYFDDFAEAGAPPGTVPGSMAKIYFRYLGYIHCAKENLLNKLSPLLYDIPYVYYDARCNAELW</sequence>
<evidence type="ECO:0000313" key="3">
    <source>
        <dbReference type="Proteomes" id="UP000179233"/>
    </source>
</evidence>
<keyword evidence="1" id="KW-0732">Signal</keyword>
<accession>A0A1G1VUS5</accession>
<dbReference type="Proteomes" id="UP000179233">
    <property type="component" value="Unassembled WGS sequence"/>
</dbReference>
<dbReference type="EMBL" id="MHCJ01000001">
    <property type="protein sequence ID" value="OGY19054.1"/>
    <property type="molecule type" value="Genomic_DNA"/>
</dbReference>